<protein>
    <recommendedName>
        <fullName evidence="8 9">Phosphonoacetaldehyde hydrolase</fullName>
        <shortName evidence="9">Phosphonatase</shortName>
        <ecNumber evidence="8 9">3.11.1.1</ecNumber>
    </recommendedName>
    <alternativeName>
        <fullName evidence="9">Phosphonoacetaldehyde phosphonohydrolase</fullName>
    </alternativeName>
</protein>
<dbReference type="InterPro" id="IPR036412">
    <property type="entry name" value="HAD-like_sf"/>
</dbReference>
<dbReference type="InterPro" id="IPR023198">
    <property type="entry name" value="PGP-like_dom2"/>
</dbReference>
<evidence type="ECO:0000256" key="1">
    <source>
        <dbReference type="ARBA" id="ARBA00011738"/>
    </source>
</evidence>
<feature type="binding site" evidence="9">
    <location>
        <position position="188"/>
    </location>
    <ligand>
        <name>Mg(2+)</name>
        <dbReference type="ChEBI" id="CHEBI:18420"/>
    </ligand>
</feature>
<keyword evidence="11" id="KW-1185">Reference proteome</keyword>
<keyword evidence="4 9" id="KW-0460">Magnesium</keyword>
<comment type="function">
    <text evidence="7 9">Involved in phosphonate degradation.</text>
</comment>
<dbReference type="Proteomes" id="UP000286947">
    <property type="component" value="Unassembled WGS sequence"/>
</dbReference>
<dbReference type="Gene3D" id="1.10.150.240">
    <property type="entry name" value="Putative phosphatase, domain 2"/>
    <property type="match status" value="1"/>
</dbReference>
<proteinExistence type="inferred from homology"/>
<comment type="caution">
    <text evidence="10">The sequence shown here is derived from an EMBL/GenBank/DDBJ whole genome shotgun (WGS) entry which is preliminary data.</text>
</comment>
<dbReference type="NCBIfam" id="TIGR01422">
    <property type="entry name" value="phosphonatase"/>
    <property type="match status" value="1"/>
</dbReference>
<keyword evidence="2 9" id="KW-0479">Metal-binding</keyword>
<dbReference type="GO" id="GO:0050194">
    <property type="term" value="F:phosphonoacetaldehyde hydrolase activity"/>
    <property type="evidence" value="ECO:0007669"/>
    <property type="project" value="UniProtKB-UniRule"/>
</dbReference>
<evidence type="ECO:0000256" key="3">
    <source>
        <dbReference type="ARBA" id="ARBA00022801"/>
    </source>
</evidence>
<dbReference type="SFLD" id="SFLDS00003">
    <property type="entry name" value="Haloacid_Dehalogenase"/>
    <property type="match status" value="1"/>
</dbReference>
<dbReference type="EC" id="3.11.1.1" evidence="8 9"/>
<organism evidence="10 11">
    <name type="scientific">Saezia sanguinis</name>
    <dbReference type="NCBI Taxonomy" id="1965230"/>
    <lineage>
        <taxon>Bacteria</taxon>
        <taxon>Pseudomonadati</taxon>
        <taxon>Pseudomonadota</taxon>
        <taxon>Betaproteobacteria</taxon>
        <taxon>Burkholderiales</taxon>
        <taxon>Saeziaceae</taxon>
        <taxon>Saezia</taxon>
    </lineage>
</organism>
<dbReference type="EMBL" id="PQSP01000002">
    <property type="protein sequence ID" value="RUS67470.1"/>
    <property type="molecule type" value="Genomic_DNA"/>
</dbReference>
<reference evidence="10 11" key="1">
    <citation type="submission" date="2018-01" db="EMBL/GenBank/DDBJ databases">
        <title>Saezia sanguinis gen. nov., sp. nov., in the order Burkholderiales isolated from human blood.</title>
        <authorList>
            <person name="Medina-Pascual M.J."/>
            <person name="Valdezate S."/>
            <person name="Monzon S."/>
            <person name="Cuesta I."/>
            <person name="Carrasco G."/>
            <person name="Villalon P."/>
            <person name="Saez-Nieto J.A."/>
        </authorList>
    </citation>
    <scope>NUCLEOTIDE SEQUENCE [LARGE SCALE GENOMIC DNA]</scope>
    <source>
        <strain evidence="10 11">CNM695-12</strain>
    </source>
</reference>
<evidence type="ECO:0000256" key="4">
    <source>
        <dbReference type="ARBA" id="ARBA00022842"/>
    </source>
</evidence>
<dbReference type="GO" id="GO:0006281">
    <property type="term" value="P:DNA repair"/>
    <property type="evidence" value="ECO:0007669"/>
    <property type="project" value="TreeGrafter"/>
</dbReference>
<dbReference type="GO" id="GO:0019700">
    <property type="term" value="P:organic phosphonate catabolic process"/>
    <property type="evidence" value="ECO:0007669"/>
    <property type="project" value="InterPro"/>
</dbReference>
<dbReference type="SFLD" id="SFLDG01135">
    <property type="entry name" value="C1.5.6:_HAD__Beta-PGM__Phospha"/>
    <property type="match status" value="1"/>
</dbReference>
<comment type="subunit">
    <text evidence="1 9">Homodimer.</text>
</comment>
<dbReference type="InterPro" id="IPR006439">
    <property type="entry name" value="HAD-SF_hydro_IA"/>
</dbReference>
<dbReference type="GO" id="GO:0008967">
    <property type="term" value="F:phosphoglycolate phosphatase activity"/>
    <property type="evidence" value="ECO:0007669"/>
    <property type="project" value="TreeGrafter"/>
</dbReference>
<dbReference type="SFLD" id="SFLDG01129">
    <property type="entry name" value="C1.5:_HAD__Beta-PGM__Phosphata"/>
    <property type="match status" value="1"/>
</dbReference>
<dbReference type="AlphaFoldDB" id="A0A433SFH1"/>
<dbReference type="CDD" id="cd02586">
    <property type="entry name" value="HAD_PHN"/>
    <property type="match status" value="1"/>
</dbReference>
<evidence type="ECO:0000256" key="8">
    <source>
        <dbReference type="ARBA" id="ARBA00066472"/>
    </source>
</evidence>
<dbReference type="GO" id="GO:0000287">
    <property type="term" value="F:magnesium ion binding"/>
    <property type="evidence" value="ECO:0007669"/>
    <property type="project" value="UniProtKB-UniRule"/>
</dbReference>
<evidence type="ECO:0000256" key="7">
    <source>
        <dbReference type="ARBA" id="ARBA00056573"/>
    </source>
</evidence>
<keyword evidence="3 9" id="KW-0378">Hydrolase</keyword>
<gene>
    <name evidence="9 10" type="primary">phnX</name>
    <name evidence="10" type="ORF">CUZ56_01417</name>
</gene>
<evidence type="ECO:0000313" key="10">
    <source>
        <dbReference type="EMBL" id="RUS67470.1"/>
    </source>
</evidence>
<evidence type="ECO:0000256" key="2">
    <source>
        <dbReference type="ARBA" id="ARBA00022723"/>
    </source>
</evidence>
<dbReference type="InterPro" id="IPR006323">
    <property type="entry name" value="Phosphonoacetald_hydro"/>
</dbReference>
<feature type="active site" description="Schiff-base intermediate with substrate" evidence="9">
    <location>
        <position position="55"/>
    </location>
</feature>
<dbReference type="Pfam" id="PF00702">
    <property type="entry name" value="Hydrolase"/>
    <property type="match status" value="1"/>
</dbReference>
<comment type="cofactor">
    <cofactor evidence="9">
        <name>Mg(2+)</name>
        <dbReference type="ChEBI" id="CHEBI:18420"/>
    </cofactor>
    <text evidence="9">Binds 1 Mg(2+) ion per subunit.</text>
</comment>
<dbReference type="Gene3D" id="3.40.50.1000">
    <property type="entry name" value="HAD superfamily/HAD-like"/>
    <property type="match status" value="1"/>
</dbReference>
<keyword evidence="5 9" id="KW-0704">Schiff base</keyword>
<dbReference type="FunFam" id="1.10.150.240:FF:000006">
    <property type="entry name" value="Phosphonoacetaldehyde hydrolase"/>
    <property type="match status" value="1"/>
</dbReference>
<evidence type="ECO:0000313" key="11">
    <source>
        <dbReference type="Proteomes" id="UP000286947"/>
    </source>
</evidence>
<dbReference type="RefSeq" id="WP_126979521.1">
    <property type="nucleotide sequence ID" value="NZ_PQSP01000002.1"/>
</dbReference>
<accession>A0A433SFH1</accession>
<comment type="similarity">
    <text evidence="9">Belongs to the HAD-like hydrolase superfamily. PhnX family.</text>
</comment>
<dbReference type="PANTHER" id="PTHR43434">
    <property type="entry name" value="PHOSPHOGLYCOLATE PHOSPHATASE"/>
    <property type="match status" value="1"/>
</dbReference>
<evidence type="ECO:0000256" key="9">
    <source>
        <dbReference type="HAMAP-Rule" id="MF_01375"/>
    </source>
</evidence>
<feature type="binding site" evidence="9">
    <location>
        <position position="16"/>
    </location>
    <ligand>
        <name>Mg(2+)</name>
        <dbReference type="ChEBI" id="CHEBI:18420"/>
    </ligand>
</feature>
<feature type="binding site" evidence="9">
    <location>
        <position position="14"/>
    </location>
    <ligand>
        <name>Mg(2+)</name>
        <dbReference type="ChEBI" id="CHEBI:18420"/>
    </ligand>
</feature>
<name>A0A433SFH1_9BURK</name>
<dbReference type="HAMAP" id="MF_01375">
    <property type="entry name" value="PhnX"/>
    <property type="match status" value="1"/>
</dbReference>
<dbReference type="PANTHER" id="PTHR43434:SF19">
    <property type="entry name" value="PHOSPHONOACETALDEHYDE HYDROLASE"/>
    <property type="match status" value="1"/>
</dbReference>
<evidence type="ECO:0000256" key="5">
    <source>
        <dbReference type="ARBA" id="ARBA00023270"/>
    </source>
</evidence>
<dbReference type="GO" id="GO:0005829">
    <property type="term" value="C:cytosol"/>
    <property type="evidence" value="ECO:0007669"/>
    <property type="project" value="TreeGrafter"/>
</dbReference>
<dbReference type="InterPro" id="IPR050155">
    <property type="entry name" value="HAD-like_hydrolase_sf"/>
</dbReference>
<dbReference type="SUPFAM" id="SSF56784">
    <property type="entry name" value="HAD-like"/>
    <property type="match status" value="1"/>
</dbReference>
<feature type="active site" description="Nucleophile" evidence="9">
    <location>
        <position position="14"/>
    </location>
</feature>
<sequence length="272" mass="29640">MVQTREKLSAVVFDWAGTIVDFGSCAPMGAFVELFAQFGIRLTVAQARGPMGMAKWEHIQALLLLPEVASQWQTVYGKQPDKMDVDHLYEVFVPLNAQVISDYADIVPGAIDVVQRLRERGLKIGSTTGYNWIIMDILSPLAAEKGYVPDNVVCAGDLPAGRPAPFMMYQTFAELGIWYPQTVVKVDDTGVGIQEGLNAGTWTVGITVSGNEVGLSLHEWQALSPAEQETLRARASAKLKAVGAHYVVDTVADLEPVLDEIQARILQGEKPV</sequence>
<dbReference type="NCBIfam" id="TIGR01509">
    <property type="entry name" value="HAD-SF-IA-v3"/>
    <property type="match status" value="1"/>
</dbReference>
<dbReference type="OrthoDB" id="5504491at2"/>
<comment type="catalytic activity">
    <reaction evidence="6 9">
        <text>phosphonoacetaldehyde + H2O = acetaldehyde + phosphate + H(+)</text>
        <dbReference type="Rhea" id="RHEA:18905"/>
        <dbReference type="ChEBI" id="CHEBI:15343"/>
        <dbReference type="ChEBI" id="CHEBI:15377"/>
        <dbReference type="ChEBI" id="CHEBI:15378"/>
        <dbReference type="ChEBI" id="CHEBI:43474"/>
        <dbReference type="ChEBI" id="CHEBI:58383"/>
        <dbReference type="EC" id="3.11.1.1"/>
    </reaction>
</comment>
<evidence type="ECO:0000256" key="6">
    <source>
        <dbReference type="ARBA" id="ARBA00052005"/>
    </source>
</evidence>
<dbReference type="InterPro" id="IPR023214">
    <property type="entry name" value="HAD_sf"/>
</dbReference>